<protein>
    <submittedName>
        <fullName evidence="2">Trypsin-like peptidase domain-containing protein</fullName>
    </submittedName>
</protein>
<dbReference type="EMBL" id="JAGSND010000012">
    <property type="protein sequence ID" value="MBR0599314.1"/>
    <property type="molecule type" value="Genomic_DNA"/>
</dbReference>
<comment type="caution">
    <text evidence="2">The sequence shown here is derived from an EMBL/GenBank/DDBJ whole genome shotgun (WGS) entry which is preliminary data.</text>
</comment>
<feature type="transmembrane region" description="Helical" evidence="1">
    <location>
        <begin position="9"/>
        <end position="27"/>
    </location>
</feature>
<dbReference type="PANTHER" id="PTHR43019:SF23">
    <property type="entry name" value="PROTEASE DO-LIKE 5, CHLOROPLASTIC"/>
    <property type="match status" value="1"/>
</dbReference>
<dbReference type="Pfam" id="PF13365">
    <property type="entry name" value="Trypsin_2"/>
    <property type="match status" value="1"/>
</dbReference>
<dbReference type="Gene3D" id="2.40.10.120">
    <property type="match status" value="1"/>
</dbReference>
<dbReference type="PRINTS" id="PR00834">
    <property type="entry name" value="PROTEASES2C"/>
</dbReference>
<organism evidence="2 3">
    <name type="scientific">Sinanaerobacter chloroacetimidivorans</name>
    <dbReference type="NCBI Taxonomy" id="2818044"/>
    <lineage>
        <taxon>Bacteria</taxon>
        <taxon>Bacillati</taxon>
        <taxon>Bacillota</taxon>
        <taxon>Clostridia</taxon>
        <taxon>Peptostreptococcales</taxon>
        <taxon>Anaerovoracaceae</taxon>
        <taxon>Sinanaerobacter</taxon>
    </lineage>
</organism>
<keyword evidence="3" id="KW-1185">Reference proteome</keyword>
<keyword evidence="1" id="KW-0812">Transmembrane</keyword>
<reference evidence="2" key="2">
    <citation type="submission" date="2021-04" db="EMBL/GenBank/DDBJ databases">
        <authorList>
            <person name="Liu J."/>
        </authorList>
    </citation>
    <scope>NUCLEOTIDE SEQUENCE</scope>
    <source>
        <strain evidence="2">BAD-6</strain>
    </source>
</reference>
<dbReference type="SUPFAM" id="SSF50494">
    <property type="entry name" value="Trypsin-like serine proteases"/>
    <property type="match status" value="1"/>
</dbReference>
<evidence type="ECO:0000313" key="3">
    <source>
        <dbReference type="Proteomes" id="UP000675664"/>
    </source>
</evidence>
<name>A0A8J7W2M6_9FIRM</name>
<accession>A0A8J7W2M6</accession>
<dbReference type="AlphaFoldDB" id="A0A8J7W2M6"/>
<keyword evidence="1" id="KW-0472">Membrane</keyword>
<dbReference type="GO" id="GO:0006508">
    <property type="term" value="P:proteolysis"/>
    <property type="evidence" value="ECO:0007669"/>
    <property type="project" value="InterPro"/>
</dbReference>
<keyword evidence="1" id="KW-1133">Transmembrane helix</keyword>
<evidence type="ECO:0000313" key="2">
    <source>
        <dbReference type="EMBL" id="MBR0599314.1"/>
    </source>
</evidence>
<dbReference type="GO" id="GO:0004252">
    <property type="term" value="F:serine-type endopeptidase activity"/>
    <property type="evidence" value="ECO:0007669"/>
    <property type="project" value="InterPro"/>
</dbReference>
<reference evidence="2" key="1">
    <citation type="submission" date="2021-04" db="EMBL/GenBank/DDBJ databases">
        <title>Sinoanaerobacter chloroacetimidivorans sp. nov., an obligate anaerobic bacterium isolated from anaerobic sludge.</title>
        <authorList>
            <person name="Bao Y."/>
        </authorList>
    </citation>
    <scope>NUCLEOTIDE SEQUENCE</scope>
    <source>
        <strain evidence="2">BAD-6</strain>
    </source>
</reference>
<dbReference type="RefSeq" id="WP_227019447.1">
    <property type="nucleotide sequence ID" value="NZ_JAGSND010000012.1"/>
</dbReference>
<dbReference type="Proteomes" id="UP000675664">
    <property type="component" value="Unassembled WGS sequence"/>
</dbReference>
<proteinExistence type="predicted"/>
<dbReference type="InterPro" id="IPR001940">
    <property type="entry name" value="Peptidase_S1C"/>
</dbReference>
<dbReference type="InterPro" id="IPR009003">
    <property type="entry name" value="Peptidase_S1_PA"/>
</dbReference>
<sequence>MKTKQKKIVLRIIVVVILIISFFLPSIKSSLNQAMHRELIEKVDKYALSANIKIVQLKYKNQGNSSSTSVSAGASGVIIRKESNKYYALTAEHVVTEDDNIDKTQIIVMGYNDLDFKDYLSKEGEFQGIANYYQQFPEAVVEYSNDKYDLAIISFIADEVYTVLPIADEMPKYGDIVVSMSNPYGKRNIVTAGKVISRKPRPFGDEAGKTQYPIIKHTAVLSEGSSGSALLNEDLEVVGINLGGNENIFRKFISGMAMPSDRIHAFLEEWEN</sequence>
<gene>
    <name evidence="2" type="ORF">KCX82_15610</name>
</gene>
<evidence type="ECO:0000256" key="1">
    <source>
        <dbReference type="SAM" id="Phobius"/>
    </source>
</evidence>
<dbReference type="PANTHER" id="PTHR43019">
    <property type="entry name" value="SERINE ENDOPROTEASE DEGS"/>
    <property type="match status" value="1"/>
</dbReference>